<dbReference type="GO" id="GO:0046685">
    <property type="term" value="P:response to arsenic-containing substance"/>
    <property type="evidence" value="ECO:0007669"/>
    <property type="project" value="UniProtKB-KW"/>
</dbReference>
<dbReference type="Pfam" id="PF01451">
    <property type="entry name" value="LMWPc"/>
    <property type="match status" value="1"/>
</dbReference>
<dbReference type="eggNOG" id="COG0394">
    <property type="taxonomic scope" value="Bacteria"/>
</dbReference>
<dbReference type="InterPro" id="IPR023485">
    <property type="entry name" value="Ptyr_pPase"/>
</dbReference>
<dbReference type="HOGENOM" id="CLU_071415_3_3_10"/>
<dbReference type="SMART" id="SM00226">
    <property type="entry name" value="LMWPc"/>
    <property type="match status" value="1"/>
</dbReference>
<dbReference type="CDD" id="cd16345">
    <property type="entry name" value="LMWP_ArsC"/>
    <property type="match status" value="1"/>
</dbReference>
<dbReference type="KEGG" id="pph:Ppha_2863"/>
<dbReference type="AlphaFoldDB" id="B4SH21"/>
<dbReference type="Proteomes" id="UP000002724">
    <property type="component" value="Chromosome"/>
</dbReference>
<evidence type="ECO:0000259" key="2">
    <source>
        <dbReference type="SMART" id="SM00226"/>
    </source>
</evidence>
<accession>B4SH21</accession>
<keyword evidence="4" id="KW-1185">Reference proteome</keyword>
<feature type="domain" description="Phosphotyrosine protein phosphatase I" evidence="2">
    <location>
        <begin position="12"/>
        <end position="150"/>
    </location>
</feature>
<keyword evidence="1" id="KW-0059">Arsenical resistance</keyword>
<protein>
    <submittedName>
        <fullName evidence="3">Protein tyrosine phosphatase</fullName>
    </submittedName>
</protein>
<evidence type="ECO:0000313" key="4">
    <source>
        <dbReference type="Proteomes" id="UP000002724"/>
    </source>
</evidence>
<sequence>MFTHVQVMEKKKNVLFLCTGNSARSQMAEGLLRHMASDRFEVMSAGLEPKNAVHPLAIEVMREIGIDIGAQRPKTVELYLGRVPVHYLIVVCNRAQATCPRIWPGLMDGNRYYWPLDDPAALQGNADEQLAMFRVVRDELQEKLREWIGLF</sequence>
<name>B4SH21_PELPB</name>
<evidence type="ECO:0000313" key="3">
    <source>
        <dbReference type="EMBL" id="ACF45009.1"/>
    </source>
</evidence>
<dbReference type="SUPFAM" id="SSF52788">
    <property type="entry name" value="Phosphotyrosine protein phosphatases I"/>
    <property type="match status" value="1"/>
</dbReference>
<dbReference type="PANTHER" id="PTHR43428">
    <property type="entry name" value="ARSENATE REDUCTASE"/>
    <property type="match status" value="1"/>
</dbReference>
<dbReference type="EMBL" id="CP001110">
    <property type="protein sequence ID" value="ACF45009.1"/>
    <property type="molecule type" value="Genomic_DNA"/>
</dbReference>
<evidence type="ECO:0000256" key="1">
    <source>
        <dbReference type="ARBA" id="ARBA00022849"/>
    </source>
</evidence>
<dbReference type="Gene3D" id="3.40.50.2300">
    <property type="match status" value="1"/>
</dbReference>
<proteinExistence type="predicted"/>
<dbReference type="PANTHER" id="PTHR43428:SF1">
    <property type="entry name" value="ARSENATE REDUCTASE"/>
    <property type="match status" value="1"/>
</dbReference>
<gene>
    <name evidence="3" type="ordered locus">Ppha_2863</name>
</gene>
<dbReference type="STRING" id="324925.Ppha_2863"/>
<dbReference type="InterPro" id="IPR036196">
    <property type="entry name" value="Ptyr_pPase_sf"/>
</dbReference>
<reference evidence="3 4" key="1">
    <citation type="submission" date="2008-06" db="EMBL/GenBank/DDBJ databases">
        <title>Complete sequence of Pelodictyon phaeoclathratiforme BU-1.</title>
        <authorList>
            <consortium name="US DOE Joint Genome Institute"/>
            <person name="Lucas S."/>
            <person name="Copeland A."/>
            <person name="Lapidus A."/>
            <person name="Glavina del Rio T."/>
            <person name="Dalin E."/>
            <person name="Tice H."/>
            <person name="Bruce D."/>
            <person name="Goodwin L."/>
            <person name="Pitluck S."/>
            <person name="Schmutz J."/>
            <person name="Larimer F."/>
            <person name="Land M."/>
            <person name="Hauser L."/>
            <person name="Kyrpides N."/>
            <person name="Mikhailova N."/>
            <person name="Liu Z."/>
            <person name="Li T."/>
            <person name="Zhao F."/>
            <person name="Overmann J."/>
            <person name="Bryant D.A."/>
            <person name="Richardson P."/>
        </authorList>
    </citation>
    <scope>NUCLEOTIDE SEQUENCE [LARGE SCALE GENOMIC DNA]</scope>
    <source>
        <strain evidence="4">DSM 5477 / BU-1</strain>
    </source>
</reference>
<organism evidence="3 4">
    <name type="scientific">Pelodictyon phaeoclathratiforme (strain DSM 5477 / BU-1)</name>
    <dbReference type="NCBI Taxonomy" id="324925"/>
    <lineage>
        <taxon>Bacteria</taxon>
        <taxon>Pseudomonadati</taxon>
        <taxon>Chlorobiota</taxon>
        <taxon>Chlorobiia</taxon>
        <taxon>Chlorobiales</taxon>
        <taxon>Chlorobiaceae</taxon>
        <taxon>Chlorobium/Pelodictyon group</taxon>
        <taxon>Pelodictyon</taxon>
    </lineage>
</organism>